<evidence type="ECO:0000256" key="9">
    <source>
        <dbReference type="ARBA" id="ARBA00023069"/>
    </source>
</evidence>
<dbReference type="Gene3D" id="1.10.8.1220">
    <property type="match status" value="1"/>
</dbReference>
<keyword evidence="9" id="KW-0969">Cilium</keyword>
<dbReference type="GO" id="GO:0005524">
    <property type="term" value="F:ATP binding"/>
    <property type="evidence" value="ECO:0007669"/>
    <property type="project" value="UniProtKB-KW"/>
</dbReference>
<dbReference type="GO" id="GO:0007018">
    <property type="term" value="P:microtubule-based movement"/>
    <property type="evidence" value="ECO:0007669"/>
    <property type="project" value="InterPro"/>
</dbReference>
<reference evidence="14" key="1">
    <citation type="submission" date="2025-08" db="UniProtKB">
        <authorList>
            <consortium name="Ensembl"/>
        </authorList>
    </citation>
    <scope>IDENTIFICATION</scope>
</reference>
<dbReference type="FunFam" id="1.10.8.1220:FF:000001">
    <property type="entry name" value="Dynein axonemal heavy chain 5"/>
    <property type="match status" value="1"/>
</dbReference>
<keyword evidence="6" id="KW-0067">ATP-binding</keyword>
<evidence type="ECO:0000259" key="13">
    <source>
        <dbReference type="Pfam" id="PF12781"/>
    </source>
</evidence>
<dbReference type="Pfam" id="PF12781">
    <property type="entry name" value="AAA_9"/>
    <property type="match status" value="1"/>
</dbReference>
<keyword evidence="12" id="KW-0966">Cell projection</keyword>
<keyword evidence="11" id="KW-0206">Cytoskeleton</keyword>
<evidence type="ECO:0000256" key="3">
    <source>
        <dbReference type="ARBA" id="ARBA00022490"/>
    </source>
</evidence>
<comment type="similarity">
    <text evidence="2">Belongs to the dynein heavy chain family.</text>
</comment>
<dbReference type="Proteomes" id="UP000261480">
    <property type="component" value="Unplaced"/>
</dbReference>
<keyword evidence="3" id="KW-0963">Cytoplasm</keyword>
<evidence type="ECO:0000256" key="1">
    <source>
        <dbReference type="ARBA" id="ARBA00004430"/>
    </source>
</evidence>
<evidence type="ECO:0000256" key="8">
    <source>
        <dbReference type="ARBA" id="ARBA00023054"/>
    </source>
</evidence>
<dbReference type="GO" id="GO:0005874">
    <property type="term" value="C:microtubule"/>
    <property type="evidence" value="ECO:0007669"/>
    <property type="project" value="UniProtKB-KW"/>
</dbReference>
<evidence type="ECO:0000313" key="14">
    <source>
        <dbReference type="Ensembl" id="ENSPMEP00000019038.1"/>
    </source>
</evidence>
<dbReference type="PANTHER" id="PTHR22878">
    <property type="entry name" value="DYNEIN HEAVY CHAIN 6, AXONEMAL-LIKE-RELATED"/>
    <property type="match status" value="1"/>
</dbReference>
<evidence type="ECO:0000256" key="12">
    <source>
        <dbReference type="ARBA" id="ARBA00023273"/>
    </source>
</evidence>
<keyword evidence="10" id="KW-0505">Motor protein</keyword>
<keyword evidence="7" id="KW-0243">Dynein</keyword>
<comment type="subcellular location">
    <subcellularLocation>
        <location evidence="1">Cytoplasm</location>
        <location evidence="1">Cytoskeleton</location>
        <location evidence="1">Cilium axoneme</location>
    </subcellularLocation>
</comment>
<evidence type="ECO:0000256" key="5">
    <source>
        <dbReference type="ARBA" id="ARBA00022741"/>
    </source>
</evidence>
<feature type="domain" description="Dynein heavy chain ATP-binding dynein motor region" evidence="13">
    <location>
        <begin position="2"/>
        <end position="160"/>
    </location>
</feature>
<dbReference type="AlphaFoldDB" id="A0A3B3XVV3"/>
<evidence type="ECO:0000256" key="2">
    <source>
        <dbReference type="ARBA" id="ARBA00008887"/>
    </source>
</evidence>
<proteinExistence type="inferred from homology"/>
<protein>
    <recommendedName>
        <fullName evidence="13">Dynein heavy chain ATP-binding dynein motor region domain-containing protein</fullName>
    </recommendedName>
</protein>
<evidence type="ECO:0000256" key="6">
    <source>
        <dbReference type="ARBA" id="ARBA00022840"/>
    </source>
</evidence>
<keyword evidence="8" id="KW-0175">Coiled coil</keyword>
<evidence type="ECO:0000313" key="15">
    <source>
        <dbReference type="Proteomes" id="UP000261480"/>
    </source>
</evidence>
<dbReference type="PANTHER" id="PTHR22878:SF63">
    <property type="entry name" value="DYNEIN AXONEMAL HEAVY CHAIN 10"/>
    <property type="match status" value="1"/>
</dbReference>
<dbReference type="GO" id="GO:0045505">
    <property type="term" value="F:dynein intermediate chain binding"/>
    <property type="evidence" value="ECO:0007669"/>
    <property type="project" value="InterPro"/>
</dbReference>
<organism evidence="14 15">
    <name type="scientific">Poecilia mexicana</name>
    <dbReference type="NCBI Taxonomy" id="48701"/>
    <lineage>
        <taxon>Eukaryota</taxon>
        <taxon>Metazoa</taxon>
        <taxon>Chordata</taxon>
        <taxon>Craniata</taxon>
        <taxon>Vertebrata</taxon>
        <taxon>Euteleostomi</taxon>
        <taxon>Actinopterygii</taxon>
        <taxon>Neopterygii</taxon>
        <taxon>Teleostei</taxon>
        <taxon>Neoteleostei</taxon>
        <taxon>Acanthomorphata</taxon>
        <taxon>Ovalentaria</taxon>
        <taxon>Atherinomorphae</taxon>
        <taxon>Cyprinodontiformes</taxon>
        <taxon>Poeciliidae</taxon>
        <taxon>Poeciliinae</taxon>
        <taxon>Poecilia</taxon>
    </lineage>
</organism>
<evidence type="ECO:0000256" key="10">
    <source>
        <dbReference type="ARBA" id="ARBA00023175"/>
    </source>
</evidence>
<keyword evidence="5" id="KW-0547">Nucleotide-binding</keyword>
<evidence type="ECO:0000256" key="11">
    <source>
        <dbReference type="ARBA" id="ARBA00023212"/>
    </source>
</evidence>
<dbReference type="InterPro" id="IPR035706">
    <property type="entry name" value="AAA_9"/>
</dbReference>
<evidence type="ECO:0000256" key="7">
    <source>
        <dbReference type="ARBA" id="ARBA00023017"/>
    </source>
</evidence>
<sequence>MAIKYGSPFLFQDVDEYIDPVIDNVLEKNVKGVEGRQVIMLGDKEVHYDPNFKLFLNTKLSNPKYSPAWIVFENLNVLILHTVTLKGLEDQLLSVIMGFEKRELEEQRERLIQETSDNKKLLKNLGDSLLRELATSTGNMLDNTELVETLEETKLKSTEVSLGGVCYAVDIDKLRDGYRPAAKRGAILFFVLTDMALVNSMYQYSLASYLKVFDMSLRKARPDSSLIKRLENIINTLTYNVYNYGCTGKRHEFGITLRPSVLSSLCFFFLLLPQWYDLDAPEQAPFPMQYRKNLSAFQKLLLLRCFRVDRVFRGVTDYVTVIMGEK</sequence>
<dbReference type="GO" id="GO:0051959">
    <property type="term" value="F:dynein light intermediate chain binding"/>
    <property type="evidence" value="ECO:0007669"/>
    <property type="project" value="InterPro"/>
</dbReference>
<dbReference type="Gene3D" id="6.10.140.1060">
    <property type="match status" value="1"/>
</dbReference>
<reference evidence="14" key="2">
    <citation type="submission" date="2025-09" db="UniProtKB">
        <authorList>
            <consortium name="Ensembl"/>
        </authorList>
    </citation>
    <scope>IDENTIFICATION</scope>
</reference>
<dbReference type="InterPro" id="IPR026983">
    <property type="entry name" value="DHC"/>
</dbReference>
<dbReference type="GO" id="GO:0005930">
    <property type="term" value="C:axoneme"/>
    <property type="evidence" value="ECO:0007669"/>
    <property type="project" value="UniProtKB-SubCell"/>
</dbReference>
<name>A0A3B3XVV3_9TELE</name>
<dbReference type="Ensembl" id="ENSPMET00000028322.1">
    <property type="protein sequence ID" value="ENSPMEP00000019038.1"/>
    <property type="gene ID" value="ENSPMEG00000022110.1"/>
</dbReference>
<dbReference type="GO" id="GO:0030286">
    <property type="term" value="C:dynein complex"/>
    <property type="evidence" value="ECO:0007669"/>
    <property type="project" value="UniProtKB-KW"/>
</dbReference>
<keyword evidence="15" id="KW-1185">Reference proteome</keyword>
<accession>A0A3B3XVV3</accession>
<keyword evidence="4" id="KW-0493">Microtubule</keyword>
<dbReference type="InterPro" id="IPR027417">
    <property type="entry name" value="P-loop_NTPase"/>
</dbReference>
<dbReference type="Gene3D" id="3.40.50.300">
    <property type="entry name" value="P-loop containing nucleotide triphosphate hydrolases"/>
    <property type="match status" value="1"/>
</dbReference>
<evidence type="ECO:0000256" key="4">
    <source>
        <dbReference type="ARBA" id="ARBA00022701"/>
    </source>
</evidence>